<protein>
    <recommendedName>
        <fullName evidence="3">GyrI-like small molecule binding domain-containing protein</fullName>
    </recommendedName>
</protein>
<comment type="caution">
    <text evidence="1">The sequence shown here is derived from an EMBL/GenBank/DDBJ whole genome shotgun (WGS) entry which is preliminary data.</text>
</comment>
<organism evidence="1 2">
    <name type="scientific">Paenibacillus xylanexedens</name>
    <dbReference type="NCBI Taxonomy" id="528191"/>
    <lineage>
        <taxon>Bacteria</taxon>
        <taxon>Bacillati</taxon>
        <taxon>Bacillota</taxon>
        <taxon>Bacilli</taxon>
        <taxon>Bacillales</taxon>
        <taxon>Paenibacillaceae</taxon>
        <taxon>Paenibacillus</taxon>
    </lineage>
</organism>
<evidence type="ECO:0008006" key="3">
    <source>
        <dbReference type="Google" id="ProtNLM"/>
    </source>
</evidence>
<name>A0ABS4RLR6_PAEXY</name>
<evidence type="ECO:0000313" key="2">
    <source>
        <dbReference type="Proteomes" id="UP000810207"/>
    </source>
</evidence>
<keyword evidence="2" id="KW-1185">Reference proteome</keyword>
<reference evidence="1 2" key="1">
    <citation type="submission" date="2021-03" db="EMBL/GenBank/DDBJ databases">
        <title>Genomic Encyclopedia of Type Strains, Phase IV (KMG-IV): sequencing the most valuable type-strain genomes for metagenomic binning, comparative biology and taxonomic classification.</title>
        <authorList>
            <person name="Goeker M."/>
        </authorList>
    </citation>
    <scope>NUCLEOTIDE SEQUENCE [LARGE SCALE GENOMIC DNA]</scope>
    <source>
        <strain evidence="1 2">DSM 21292</strain>
    </source>
</reference>
<proteinExistence type="predicted"/>
<sequence length="70" mass="8290">MPKHREDEHYLDQYGQPVQSFMKAIKFYTNDDDYAEWLLGRYGPANPQNYFPSPIEITYKELEVDVDANS</sequence>
<dbReference type="EMBL" id="JAGIKV010000001">
    <property type="protein sequence ID" value="MBP2243841.1"/>
    <property type="molecule type" value="Genomic_DNA"/>
</dbReference>
<evidence type="ECO:0000313" key="1">
    <source>
        <dbReference type="EMBL" id="MBP2243841.1"/>
    </source>
</evidence>
<dbReference type="Proteomes" id="UP000810207">
    <property type="component" value="Unassembled WGS sequence"/>
</dbReference>
<accession>A0ABS4RLR6</accession>
<gene>
    <name evidence="1" type="ORF">J2Z28_000446</name>
</gene>